<evidence type="ECO:0000256" key="1">
    <source>
        <dbReference type="ARBA" id="ARBA00005417"/>
    </source>
</evidence>
<keyword evidence="2" id="KW-0813">Transport</keyword>
<dbReference type="Gene3D" id="3.40.50.300">
    <property type="entry name" value="P-loop containing nucleotide triphosphate hydrolases"/>
    <property type="match status" value="1"/>
</dbReference>
<evidence type="ECO:0000313" key="7">
    <source>
        <dbReference type="EMBL" id="CDR17935.1"/>
    </source>
</evidence>
<keyword evidence="4 7" id="KW-0067">ATP-binding</keyword>
<dbReference type="InterPro" id="IPR003439">
    <property type="entry name" value="ABC_transporter-like_ATP-bd"/>
</dbReference>
<dbReference type="InterPro" id="IPR027417">
    <property type="entry name" value="P-loop_NTPase"/>
</dbReference>
<evidence type="ECO:0000313" key="8">
    <source>
        <dbReference type="EMBL" id="MBP2063492.1"/>
    </source>
</evidence>
<dbReference type="AlphaFoldDB" id="A0A061A521"/>
<reference evidence="7" key="1">
    <citation type="submission" date="2014-05" db="EMBL/GenBank/DDBJ databases">
        <authorList>
            <person name="Horn Fabian"/>
        </authorList>
    </citation>
    <scope>NUCLEOTIDE SEQUENCE</scope>
</reference>
<feature type="domain" description="ABC transporter" evidence="6">
    <location>
        <begin position="23"/>
        <end position="254"/>
    </location>
</feature>
<dbReference type="EMBL" id="LK022848">
    <property type="protein sequence ID" value="CDR17935.1"/>
    <property type="molecule type" value="Genomic_DNA"/>
</dbReference>
<organism evidence="7">
    <name type="scientific">Streptomyces iranensis</name>
    <dbReference type="NCBI Taxonomy" id="576784"/>
    <lineage>
        <taxon>Bacteria</taxon>
        <taxon>Bacillati</taxon>
        <taxon>Actinomycetota</taxon>
        <taxon>Actinomycetes</taxon>
        <taxon>Kitasatosporales</taxon>
        <taxon>Streptomycetaceae</taxon>
        <taxon>Streptomyces</taxon>
        <taxon>Streptomyces violaceusniger group</taxon>
    </lineage>
</organism>
<dbReference type="GO" id="GO:0015658">
    <property type="term" value="F:branched-chain amino acid transmembrane transporter activity"/>
    <property type="evidence" value="ECO:0007669"/>
    <property type="project" value="TreeGrafter"/>
</dbReference>
<accession>A0A061A521</accession>
<dbReference type="InterPro" id="IPR052156">
    <property type="entry name" value="BCAA_Transport_ATP-bd_LivF"/>
</dbReference>
<keyword evidence="9" id="KW-1185">Reference proteome</keyword>
<dbReference type="EMBL" id="JAGGLR010000012">
    <property type="protein sequence ID" value="MBP2063492.1"/>
    <property type="molecule type" value="Genomic_DNA"/>
</dbReference>
<dbReference type="SMART" id="SM00382">
    <property type="entry name" value="AAA"/>
    <property type="match status" value="1"/>
</dbReference>
<dbReference type="GO" id="GO:0015807">
    <property type="term" value="P:L-amino acid transport"/>
    <property type="evidence" value="ECO:0007669"/>
    <property type="project" value="TreeGrafter"/>
</dbReference>
<evidence type="ECO:0000256" key="4">
    <source>
        <dbReference type="ARBA" id="ARBA00022840"/>
    </source>
</evidence>
<evidence type="ECO:0000259" key="6">
    <source>
        <dbReference type="PROSITE" id="PS50893"/>
    </source>
</evidence>
<gene>
    <name evidence="8" type="ORF">J2Z30_004513</name>
    <name evidence="7" type="ORF">SIRAN9899</name>
</gene>
<comment type="similarity">
    <text evidence="1">Belongs to the ABC transporter superfamily.</text>
</comment>
<sequence length="266" mass="28067">MTGADSATDTAGVAAAEPAPAVLRVRGLHAGHGAGTVVRDVDLHVAPGEVVALFGPNGAGKTTTLLTLSGCLPAHAGQIELLGAPITARTGARALARRGLRLVPEDRGLFRQLTVRENLALCLEQRRGGRALIEEALTVLPQLRPLLSRRAGLLSGGEQQQLALVRALLGRPRLLFVDEMSLGLAPRIAGELLRTLRTLAVERGLGVLLVEQHVPAALEVVDRVYALARGRLVHSGPADELRRDPGLLQAAYLGGTDQRDRTAQDT</sequence>
<dbReference type="Pfam" id="PF00005">
    <property type="entry name" value="ABC_tran"/>
    <property type="match status" value="1"/>
</dbReference>
<proteinExistence type="inferred from homology"/>
<dbReference type="CDD" id="cd03224">
    <property type="entry name" value="ABC_TM1139_LivF_branched"/>
    <property type="match status" value="1"/>
</dbReference>
<dbReference type="HOGENOM" id="CLU_000604_1_2_11"/>
<evidence type="ECO:0000256" key="5">
    <source>
        <dbReference type="ARBA" id="ARBA00022970"/>
    </source>
</evidence>
<dbReference type="GO" id="GO:0005524">
    <property type="term" value="F:ATP binding"/>
    <property type="evidence" value="ECO:0007669"/>
    <property type="project" value="UniProtKB-KW"/>
</dbReference>
<dbReference type="Proteomes" id="UP000756710">
    <property type="component" value="Unassembled WGS sequence"/>
</dbReference>
<dbReference type="RefSeq" id="WP_078957219.1">
    <property type="nucleotide sequence ID" value="NZ_BAABDR010000100.1"/>
</dbReference>
<keyword evidence="3" id="KW-0547">Nucleotide-binding</keyword>
<dbReference type="PANTHER" id="PTHR43820:SF4">
    <property type="entry name" value="HIGH-AFFINITY BRANCHED-CHAIN AMINO ACID TRANSPORT ATP-BINDING PROTEIN LIVF"/>
    <property type="match status" value="1"/>
</dbReference>
<dbReference type="PANTHER" id="PTHR43820">
    <property type="entry name" value="HIGH-AFFINITY BRANCHED-CHAIN AMINO ACID TRANSPORT ATP-BINDING PROTEIN LIVF"/>
    <property type="match status" value="1"/>
</dbReference>
<reference evidence="8 9" key="2">
    <citation type="submission" date="2021-03" db="EMBL/GenBank/DDBJ databases">
        <title>Genomic Encyclopedia of Type Strains, Phase IV (KMG-IV): sequencing the most valuable type-strain genomes for metagenomic binning, comparative biology and taxonomic classification.</title>
        <authorList>
            <person name="Goeker M."/>
        </authorList>
    </citation>
    <scope>NUCLEOTIDE SEQUENCE [LARGE SCALE GENOMIC DNA]</scope>
    <source>
        <strain evidence="8 9">DSM 41954</strain>
    </source>
</reference>
<dbReference type="SUPFAM" id="SSF52540">
    <property type="entry name" value="P-loop containing nucleoside triphosphate hydrolases"/>
    <property type="match status" value="1"/>
</dbReference>
<evidence type="ECO:0000313" key="9">
    <source>
        <dbReference type="Proteomes" id="UP000756710"/>
    </source>
</evidence>
<dbReference type="PROSITE" id="PS50893">
    <property type="entry name" value="ABC_TRANSPORTER_2"/>
    <property type="match status" value="1"/>
</dbReference>
<dbReference type="InterPro" id="IPR003593">
    <property type="entry name" value="AAA+_ATPase"/>
</dbReference>
<keyword evidence="5" id="KW-0029">Amino-acid transport</keyword>
<name>A0A061A521_9ACTN</name>
<evidence type="ECO:0000256" key="3">
    <source>
        <dbReference type="ARBA" id="ARBA00022741"/>
    </source>
</evidence>
<dbReference type="GO" id="GO:0016887">
    <property type="term" value="F:ATP hydrolysis activity"/>
    <property type="evidence" value="ECO:0007669"/>
    <property type="project" value="InterPro"/>
</dbReference>
<protein>
    <submittedName>
        <fullName evidence="7">Branched-chain amino acid ABC transporter ATP-binding protein</fullName>
    </submittedName>
    <submittedName>
        <fullName evidence="8">Branched-chain amino acid transport system ATP-binding protein</fullName>
    </submittedName>
</protein>
<dbReference type="GeneID" id="32472972"/>
<evidence type="ECO:0000256" key="2">
    <source>
        <dbReference type="ARBA" id="ARBA00022448"/>
    </source>
</evidence>